<gene>
    <name evidence="3" type="primary">tsaB</name>
    <name evidence="3" type="ORF">Ttaiw_01840</name>
</gene>
<dbReference type="EMBL" id="VJOM01000021">
    <property type="protein sequence ID" value="TSE30583.1"/>
    <property type="molecule type" value="Genomic_DNA"/>
</dbReference>
<evidence type="ECO:0000313" key="4">
    <source>
        <dbReference type="Proteomes" id="UP000317763"/>
    </source>
</evidence>
<dbReference type="OrthoDB" id="9809995at2"/>
<evidence type="ECO:0000313" key="3">
    <source>
        <dbReference type="EMBL" id="TSE30583.1"/>
    </source>
</evidence>
<dbReference type="AlphaFoldDB" id="A0A554X453"/>
<feature type="compositionally biased region" description="Basic and acidic residues" evidence="1">
    <location>
        <begin position="121"/>
        <end position="133"/>
    </location>
</feature>
<dbReference type="Gene3D" id="3.30.420.40">
    <property type="match status" value="2"/>
</dbReference>
<dbReference type="InterPro" id="IPR022496">
    <property type="entry name" value="T6A_TsaB"/>
</dbReference>
<dbReference type="RefSeq" id="WP_052231670.1">
    <property type="nucleotide sequence ID" value="NZ_CP083911.1"/>
</dbReference>
<evidence type="ECO:0000256" key="1">
    <source>
        <dbReference type="SAM" id="MobiDB-lite"/>
    </source>
</evidence>
<organism evidence="3 4">
    <name type="scientific">Tepidimonas taiwanensis</name>
    <dbReference type="NCBI Taxonomy" id="307486"/>
    <lineage>
        <taxon>Bacteria</taxon>
        <taxon>Pseudomonadati</taxon>
        <taxon>Pseudomonadota</taxon>
        <taxon>Betaproteobacteria</taxon>
        <taxon>Burkholderiales</taxon>
        <taxon>Tepidimonas</taxon>
    </lineage>
</organism>
<dbReference type="Pfam" id="PF00814">
    <property type="entry name" value="TsaD"/>
    <property type="match status" value="1"/>
</dbReference>
<name>A0A554X453_9BURK</name>
<dbReference type="NCBIfam" id="TIGR03725">
    <property type="entry name" value="T6A_YeaZ"/>
    <property type="match status" value="1"/>
</dbReference>
<sequence>MNTTAAPTPTPGLARWLALDTSTDRLSVAVGPAGGPPLAQYEGAGGPEASRALLPAIRELLARVGWPLATLDGIAFGRGPGSFTGLRTACAVVQGLAVAARPGGIPVLPLDTLLAVAEGARADDPDQEGEPHHFPPGAHETVAGSTLTASADPPAAATRWGPVSDCRPGATTEAARTTPATGISSRHVVAALDARMDEVYAATYAWDPVGGWRELSPPRLYPPEALPTPDPGSPRWLLAGNVVPVYGTRLPLAWQTGARAAWPRADALLRLAAAGVAARRCVPAAAAQPLYVRDKVALTVEEQAALRAQRAAA</sequence>
<evidence type="ECO:0000259" key="2">
    <source>
        <dbReference type="Pfam" id="PF00814"/>
    </source>
</evidence>
<accession>A0A554X453</accession>
<feature type="compositionally biased region" description="Low complexity" evidence="1">
    <location>
        <begin position="167"/>
        <end position="179"/>
    </location>
</feature>
<keyword evidence="4" id="KW-1185">Reference proteome</keyword>
<feature type="region of interest" description="Disordered" evidence="1">
    <location>
        <begin position="121"/>
        <end position="179"/>
    </location>
</feature>
<dbReference type="Proteomes" id="UP000317763">
    <property type="component" value="Unassembled WGS sequence"/>
</dbReference>
<feature type="domain" description="Gcp-like" evidence="2">
    <location>
        <begin position="50"/>
        <end position="125"/>
    </location>
</feature>
<dbReference type="GO" id="GO:0002949">
    <property type="term" value="P:tRNA threonylcarbamoyladenosine modification"/>
    <property type="evidence" value="ECO:0007669"/>
    <property type="project" value="InterPro"/>
</dbReference>
<reference evidence="3 4" key="1">
    <citation type="submission" date="2019-07" db="EMBL/GenBank/DDBJ databases">
        <title>Tepidimonas taiwanensis I1-1 draft genome.</title>
        <authorList>
            <person name="Da Costa M.S."/>
            <person name="Froufe H.J.C."/>
            <person name="Egas C."/>
            <person name="Albuquerque L."/>
        </authorList>
    </citation>
    <scope>NUCLEOTIDE SEQUENCE [LARGE SCALE GENOMIC DNA]</scope>
    <source>
        <strain evidence="3 4">I1-1</strain>
    </source>
</reference>
<dbReference type="STRING" id="307486.GCA_000807215_02602"/>
<comment type="caution">
    <text evidence="3">The sequence shown here is derived from an EMBL/GenBank/DDBJ whole genome shotgun (WGS) entry which is preliminary data.</text>
</comment>
<dbReference type="InterPro" id="IPR000905">
    <property type="entry name" value="Gcp-like_dom"/>
</dbReference>
<protein>
    <submittedName>
        <fullName evidence="3">tRNA threonylcarbamoyladenosine biosynthesis protein TsaB</fullName>
    </submittedName>
</protein>
<dbReference type="SUPFAM" id="SSF53067">
    <property type="entry name" value="Actin-like ATPase domain"/>
    <property type="match status" value="2"/>
</dbReference>
<proteinExistence type="predicted"/>
<dbReference type="InterPro" id="IPR043129">
    <property type="entry name" value="ATPase_NBD"/>
</dbReference>